<protein>
    <submittedName>
        <fullName evidence="2">Outer membrane beta-barrel protein</fullName>
    </submittedName>
</protein>
<accession>A0AAW8R841</accession>
<evidence type="ECO:0000313" key="3">
    <source>
        <dbReference type="Proteomes" id="UP001249020"/>
    </source>
</evidence>
<evidence type="ECO:0000313" key="2">
    <source>
        <dbReference type="EMBL" id="MDT0584080.1"/>
    </source>
</evidence>
<keyword evidence="3" id="KW-1185">Reference proteome</keyword>
<dbReference type="SUPFAM" id="SSF56935">
    <property type="entry name" value="Porins"/>
    <property type="match status" value="1"/>
</dbReference>
<feature type="signal peptide" evidence="1">
    <location>
        <begin position="1"/>
        <end position="21"/>
    </location>
</feature>
<reference evidence="2 3" key="1">
    <citation type="submission" date="2023-09" db="EMBL/GenBank/DDBJ databases">
        <authorList>
            <person name="Rey-Velasco X."/>
        </authorList>
    </citation>
    <scope>NUCLEOTIDE SEQUENCE [LARGE SCALE GENOMIC DNA]</scope>
    <source>
        <strain evidence="2 3">W409</strain>
    </source>
</reference>
<dbReference type="RefSeq" id="WP_311362846.1">
    <property type="nucleotide sequence ID" value="NZ_JAVRIE010000007.1"/>
</dbReference>
<comment type="caution">
    <text evidence="2">The sequence shown here is derived from an EMBL/GenBank/DDBJ whole genome shotgun (WGS) entry which is preliminary data.</text>
</comment>
<sequence length="403" mass="46396">MKFTKTALIVALTSSCALAHAQQFEDASSIEFGGFDLTPTLDVGFRYDDNITRASQNETSSWSQIISPQAVMLTNFGSSQVTVGYRLRNERFFSSPIDNYTDHFFEAGVEYELNSRHRLDIGIDFSDTHEDRGTGFSIGSGNDLNKPDQFKQAEFDILYSYGAFNADGRLDLNFNVTNRDYDISTPQYMARDRTFSTLGSTFYYRVGATTDLVFDIIHTDVRYKFDLNADSPLDSTQVSYLIGLDWEATAQTSGYAKIGYQEKDFDSPFREDFDGVDWEAGVLWEPVEYSTVELTTGANTNETNGEGNFIRGRDYQVEWRHEWLDRLRTRVSYTWGNDRYEGQTVGNIGVRQDDLARFRASMYYQFRRWINFELGYIRDERDSNRATIVYDRNQILINALFTL</sequence>
<proteinExistence type="predicted"/>
<evidence type="ECO:0000256" key="1">
    <source>
        <dbReference type="SAM" id="SignalP"/>
    </source>
</evidence>
<keyword evidence="1" id="KW-0732">Signal</keyword>
<dbReference type="InterPro" id="IPR018759">
    <property type="entry name" value="BBP2_2"/>
</dbReference>
<organism evidence="2 3">
    <name type="scientific">Brumicola blandensis</name>
    <dbReference type="NCBI Taxonomy" id="3075611"/>
    <lineage>
        <taxon>Bacteria</taxon>
        <taxon>Pseudomonadati</taxon>
        <taxon>Pseudomonadota</taxon>
        <taxon>Gammaproteobacteria</taxon>
        <taxon>Alteromonadales</taxon>
        <taxon>Alteromonadaceae</taxon>
        <taxon>Brumicola</taxon>
    </lineage>
</organism>
<name>A0AAW8R841_9ALTE</name>
<gene>
    <name evidence="2" type="ORF">RM544_16145</name>
</gene>
<dbReference type="PROSITE" id="PS51257">
    <property type="entry name" value="PROKAR_LIPOPROTEIN"/>
    <property type="match status" value="1"/>
</dbReference>
<dbReference type="EMBL" id="JAVRIE010000007">
    <property type="protein sequence ID" value="MDT0584080.1"/>
    <property type="molecule type" value="Genomic_DNA"/>
</dbReference>
<dbReference type="Pfam" id="PF10082">
    <property type="entry name" value="BBP2_2"/>
    <property type="match status" value="1"/>
</dbReference>
<dbReference type="Proteomes" id="UP001249020">
    <property type="component" value="Unassembled WGS sequence"/>
</dbReference>
<dbReference type="AlphaFoldDB" id="A0AAW8R841"/>
<feature type="chain" id="PRO_5043891746" evidence="1">
    <location>
        <begin position="22"/>
        <end position="403"/>
    </location>
</feature>